<accession>A0ACD5GK33</accession>
<evidence type="ECO:0000313" key="2">
    <source>
        <dbReference type="Proteomes" id="UP001481170"/>
    </source>
</evidence>
<reference evidence="1" key="1">
    <citation type="submission" date="2025-01" db="EMBL/GenBank/DDBJ databases">
        <authorList>
            <person name="Sun R."/>
            <person name="Lian X."/>
        </authorList>
    </citation>
    <scope>NUCLEOTIDE SEQUENCE</scope>
    <source>
        <strain evidence="1">PS2Canimalfeces12</strain>
    </source>
</reference>
<proteinExistence type="predicted"/>
<keyword evidence="1" id="KW-0614">Plasmid</keyword>
<geneLocation type="plasmid" evidence="1 2">
    <name>pPS2C_64kb</name>
</geneLocation>
<protein>
    <submittedName>
        <fullName evidence="1">Uncharacterized protein</fullName>
    </submittedName>
</protein>
<dbReference type="EMBL" id="CP180603">
    <property type="protein sequence ID" value="XOW94919.1"/>
    <property type="molecule type" value="Genomic_DNA"/>
</dbReference>
<dbReference type="Proteomes" id="UP001481170">
    <property type="component" value="Plasmid pPS2C_64kb"/>
</dbReference>
<evidence type="ECO:0000313" key="1">
    <source>
        <dbReference type="EMBL" id="XOW94919.1"/>
    </source>
</evidence>
<gene>
    <name evidence="1" type="ORF">ABTZ31_026280</name>
</gene>
<name>A0ACD5GK33_ECOLX</name>
<organism evidence="1 2">
    <name type="scientific">Escherichia coli</name>
    <dbReference type="NCBI Taxonomy" id="562"/>
    <lineage>
        <taxon>Bacteria</taxon>
        <taxon>Pseudomonadati</taxon>
        <taxon>Pseudomonadota</taxon>
        <taxon>Gammaproteobacteria</taxon>
        <taxon>Enterobacterales</taxon>
        <taxon>Enterobacteriaceae</taxon>
        <taxon>Escherichia</taxon>
    </lineage>
</organism>
<sequence length="102" mass="11051">MGLFDRKTNISLSAHSNVFTSLPSQMRIIKNFGIVKATTAEISGKYYNEDDELLSALLSESSRIGANAIVNFQYISGSYNTGNGYFATYIIATGDAVLLEGI</sequence>